<organism evidence="2">
    <name type="scientific">marine sediment metagenome</name>
    <dbReference type="NCBI Taxonomy" id="412755"/>
    <lineage>
        <taxon>unclassified sequences</taxon>
        <taxon>metagenomes</taxon>
        <taxon>ecological metagenomes</taxon>
    </lineage>
</organism>
<comment type="caution">
    <text evidence="2">The sequence shown here is derived from an EMBL/GenBank/DDBJ whole genome shotgun (WGS) entry which is preliminary data.</text>
</comment>
<reference evidence="2" key="1">
    <citation type="journal article" date="2015" name="Nature">
        <title>Complex archaea that bridge the gap between prokaryotes and eukaryotes.</title>
        <authorList>
            <person name="Spang A."/>
            <person name="Saw J.H."/>
            <person name="Jorgensen S.L."/>
            <person name="Zaremba-Niedzwiedzka K."/>
            <person name="Martijn J."/>
            <person name="Lind A.E."/>
            <person name="van Eijk R."/>
            <person name="Schleper C."/>
            <person name="Guy L."/>
            <person name="Ettema T.J."/>
        </authorList>
    </citation>
    <scope>NUCLEOTIDE SEQUENCE</scope>
</reference>
<proteinExistence type="predicted"/>
<name>A0A0F9UMF8_9ZZZZ</name>
<evidence type="ECO:0000256" key="1">
    <source>
        <dbReference type="SAM" id="Phobius"/>
    </source>
</evidence>
<accession>A0A0F9UMF8</accession>
<protein>
    <submittedName>
        <fullName evidence="2">Uncharacterized protein</fullName>
    </submittedName>
</protein>
<keyword evidence="1" id="KW-1133">Transmembrane helix</keyword>
<evidence type="ECO:0000313" key="2">
    <source>
        <dbReference type="EMBL" id="KKN88702.1"/>
    </source>
</evidence>
<keyword evidence="1" id="KW-0812">Transmembrane</keyword>
<sequence length="78" mass="9226">MTNHILIQGLLYLLGFYLLGILITHIAIRITWTIVGMKMRESEKIWLLSTAHWSWWGLYTYIKGHRQAIREANKKKGE</sequence>
<dbReference type="EMBL" id="LAZR01000126">
    <property type="protein sequence ID" value="KKN88702.1"/>
    <property type="molecule type" value="Genomic_DNA"/>
</dbReference>
<keyword evidence="1" id="KW-0472">Membrane</keyword>
<gene>
    <name evidence="2" type="ORF">LCGC14_0245930</name>
</gene>
<feature type="transmembrane region" description="Helical" evidence="1">
    <location>
        <begin position="12"/>
        <end position="35"/>
    </location>
</feature>
<dbReference type="AlphaFoldDB" id="A0A0F9UMF8"/>